<evidence type="ECO:0000313" key="3">
    <source>
        <dbReference type="EMBL" id="SDJ14540.1"/>
    </source>
</evidence>
<proteinExistence type="predicted"/>
<dbReference type="AlphaFoldDB" id="A0A1G8RDT2"/>
<gene>
    <name evidence="3" type="ORF">SAMN05216352_12618</name>
</gene>
<keyword evidence="1" id="KW-0560">Oxidoreductase</keyword>
<dbReference type="GO" id="GO:0003955">
    <property type="term" value="F:NAD(P)H dehydrogenase (quinone) activity"/>
    <property type="evidence" value="ECO:0007669"/>
    <property type="project" value="TreeGrafter"/>
</dbReference>
<dbReference type="InterPro" id="IPR003680">
    <property type="entry name" value="Flavodoxin_fold"/>
</dbReference>
<dbReference type="RefSeq" id="WP_091588209.1">
    <property type="nucleotide sequence ID" value="NZ_FNDU01000026.1"/>
</dbReference>
<protein>
    <submittedName>
        <fullName evidence="3">Putative NADPH-quinone reductase (Modulator of drug activity B)</fullName>
    </submittedName>
</protein>
<dbReference type="PANTHER" id="PTHR47307">
    <property type="entry name" value="GLUTATHIONE-REGULATED POTASSIUM-EFFLUX SYSTEM ANCILLARY PROTEIN KEFG"/>
    <property type="match status" value="1"/>
</dbReference>
<dbReference type="STRING" id="930129.SAMN05216352_12618"/>
<organism evidence="3 4">
    <name type="scientific">Alteribacillus bidgolensis</name>
    <dbReference type="NCBI Taxonomy" id="930129"/>
    <lineage>
        <taxon>Bacteria</taxon>
        <taxon>Bacillati</taxon>
        <taxon>Bacillota</taxon>
        <taxon>Bacilli</taxon>
        <taxon>Bacillales</taxon>
        <taxon>Bacillaceae</taxon>
        <taxon>Alteribacillus</taxon>
    </lineage>
</organism>
<dbReference type="PANTHER" id="PTHR47307:SF1">
    <property type="entry name" value="GLUTATHIONE-REGULATED POTASSIUM-EFFLUX SYSTEM ANCILLARY PROTEIN KEFG"/>
    <property type="match status" value="1"/>
</dbReference>
<accession>A0A1G8RDT2</accession>
<dbReference type="GO" id="GO:0010181">
    <property type="term" value="F:FMN binding"/>
    <property type="evidence" value="ECO:0007669"/>
    <property type="project" value="TreeGrafter"/>
</dbReference>
<dbReference type="Proteomes" id="UP000199017">
    <property type="component" value="Unassembled WGS sequence"/>
</dbReference>
<evidence type="ECO:0000259" key="2">
    <source>
        <dbReference type="Pfam" id="PF02525"/>
    </source>
</evidence>
<evidence type="ECO:0000313" key="4">
    <source>
        <dbReference type="Proteomes" id="UP000199017"/>
    </source>
</evidence>
<dbReference type="SUPFAM" id="SSF52218">
    <property type="entry name" value="Flavoproteins"/>
    <property type="match status" value="1"/>
</dbReference>
<dbReference type="GO" id="GO:0009055">
    <property type="term" value="F:electron transfer activity"/>
    <property type="evidence" value="ECO:0007669"/>
    <property type="project" value="TreeGrafter"/>
</dbReference>
<dbReference type="Gene3D" id="3.40.50.360">
    <property type="match status" value="1"/>
</dbReference>
<keyword evidence="4" id="KW-1185">Reference proteome</keyword>
<dbReference type="InterPro" id="IPR029039">
    <property type="entry name" value="Flavoprotein-like_sf"/>
</dbReference>
<name>A0A1G8RDT2_9BACI</name>
<feature type="domain" description="Flavodoxin-like fold" evidence="2">
    <location>
        <begin position="1"/>
        <end position="169"/>
    </location>
</feature>
<dbReference type="OrthoDB" id="9798454at2"/>
<evidence type="ECO:0000256" key="1">
    <source>
        <dbReference type="ARBA" id="ARBA00023002"/>
    </source>
</evidence>
<reference evidence="3 4" key="1">
    <citation type="submission" date="2016-10" db="EMBL/GenBank/DDBJ databases">
        <authorList>
            <person name="de Groot N.N."/>
        </authorList>
    </citation>
    <scope>NUCLEOTIDE SEQUENCE [LARGE SCALE GENOMIC DNA]</scope>
    <source>
        <strain evidence="4">P4B,CCM 7963,CECT 7998,DSM 25260,IBRC-M 10614,KCTC 13821</strain>
    </source>
</reference>
<dbReference type="Pfam" id="PF02525">
    <property type="entry name" value="Flavodoxin_2"/>
    <property type="match status" value="1"/>
</dbReference>
<dbReference type="EMBL" id="FNDU01000026">
    <property type="protein sequence ID" value="SDJ14540.1"/>
    <property type="molecule type" value="Genomic_DNA"/>
</dbReference>
<sequence>MKILVIVVHPNIEQSRINKARKNELGTDNRITVHELYKRYPNEEINVEEERELLKNHNRIIFQFPMYWYSSPPLLKKWFDLVFTKGWAYGRNGNELKDKEFGLAVSTFSPEEHYQQSGLNGHTIEELTFPFETTVNKIKGVYLPIFVLHGVGKMRDDDLKKDALEYKNYITRKCINGKGSKFN</sequence>
<dbReference type="InterPro" id="IPR046980">
    <property type="entry name" value="KefG/KefF"/>
</dbReference>